<reference evidence="2" key="1">
    <citation type="submission" date="2022-11" db="UniProtKB">
        <authorList>
            <consortium name="WormBaseParasite"/>
        </authorList>
    </citation>
    <scope>IDENTIFICATION</scope>
</reference>
<proteinExistence type="predicted"/>
<protein>
    <submittedName>
        <fullName evidence="2">Hyaluronidase</fullName>
    </submittedName>
</protein>
<sequence length="433" mass="50152">MTLILPLLLLLISSSTYILATKELQHKPNVTHFEAFWNVPSFACDELGFDMDPRDYGIHANEHQKNYGTEVVTFYEQFLGIYPHISQKYNKTTGETQNILYNGGIPQNVNLADHLAKAAKDIQKAIPDPKFNGLAVIDYEGWRPLWQLNWYTRIVYRTESERHARQLFPDASDKSITSIAKRLFNTAAKKYMVETIRLLRRMRPLARVGFFDYPICNYDAGEKGETECVIKFDTFNQNLEWMYRESNALFPPIYLYKLDRDFEKRQRYIYAKVVMTKRVLLKMGLDLPIYVYTKFEYNTYPGSTENRSNLYTEQDLCNTMRYAAELGAQGAVFWSTSNNMADRCSLISEYINDTLKPFVLDSIARLDECSQKVCNGNGECTLLDAAKPIDCKAPLQKSRYTCECHKGYMGSNCQYYVELIPTYSTPMITSTKY</sequence>
<accession>A0AC35GNB7</accession>
<evidence type="ECO:0000313" key="2">
    <source>
        <dbReference type="WBParaSite" id="PS1159_v2.g6971.t1"/>
    </source>
</evidence>
<organism evidence="1 2">
    <name type="scientific">Panagrolaimus sp. PS1159</name>
    <dbReference type="NCBI Taxonomy" id="55785"/>
    <lineage>
        <taxon>Eukaryota</taxon>
        <taxon>Metazoa</taxon>
        <taxon>Ecdysozoa</taxon>
        <taxon>Nematoda</taxon>
        <taxon>Chromadorea</taxon>
        <taxon>Rhabditida</taxon>
        <taxon>Tylenchina</taxon>
        <taxon>Panagrolaimomorpha</taxon>
        <taxon>Panagrolaimoidea</taxon>
        <taxon>Panagrolaimidae</taxon>
        <taxon>Panagrolaimus</taxon>
    </lineage>
</organism>
<name>A0AC35GNB7_9BILA</name>
<dbReference type="WBParaSite" id="PS1159_v2.g6971.t1">
    <property type="protein sequence ID" value="PS1159_v2.g6971.t1"/>
    <property type="gene ID" value="PS1159_v2.g6971"/>
</dbReference>
<evidence type="ECO:0000313" key="1">
    <source>
        <dbReference type="Proteomes" id="UP000887580"/>
    </source>
</evidence>
<dbReference type="Proteomes" id="UP000887580">
    <property type="component" value="Unplaced"/>
</dbReference>